<dbReference type="PROSITE" id="PS50016">
    <property type="entry name" value="ZF_PHD_2"/>
    <property type="match status" value="1"/>
</dbReference>
<keyword evidence="4" id="KW-0808">Transferase</keyword>
<dbReference type="Pfam" id="PF02182">
    <property type="entry name" value="SAD_SRA"/>
    <property type="match status" value="1"/>
</dbReference>
<feature type="domain" description="PHD-type" evidence="14">
    <location>
        <begin position="35"/>
        <end position="85"/>
    </location>
</feature>
<dbReference type="GO" id="GO:0061630">
    <property type="term" value="F:ubiquitin protein ligase activity"/>
    <property type="evidence" value="ECO:0007669"/>
    <property type="project" value="UniProtKB-EC"/>
</dbReference>
<dbReference type="Gramene" id="GBG84211">
    <property type="protein sequence ID" value="GBG84211"/>
    <property type="gene ID" value="CBR_g38183"/>
</dbReference>
<feature type="domain" description="RING-type" evidence="15">
    <location>
        <begin position="222"/>
        <end position="261"/>
    </location>
</feature>
<evidence type="ECO:0000256" key="3">
    <source>
        <dbReference type="ARBA" id="ARBA00012483"/>
    </source>
</evidence>
<feature type="compositionally biased region" description="Gly residues" evidence="13">
    <location>
        <begin position="145"/>
        <end position="156"/>
    </location>
</feature>
<dbReference type="InterPro" id="IPR015947">
    <property type="entry name" value="PUA-like_sf"/>
</dbReference>
<reference evidence="17 18" key="1">
    <citation type="journal article" date="2018" name="Cell">
        <title>The Chara Genome: Secondary Complexity and Implications for Plant Terrestrialization.</title>
        <authorList>
            <person name="Nishiyama T."/>
            <person name="Sakayama H."/>
            <person name="Vries J.D."/>
            <person name="Buschmann H."/>
            <person name="Saint-Marcoux D."/>
            <person name="Ullrich K.K."/>
            <person name="Haas F.B."/>
            <person name="Vanderstraeten L."/>
            <person name="Becker D."/>
            <person name="Lang D."/>
            <person name="Vosolsobe S."/>
            <person name="Rombauts S."/>
            <person name="Wilhelmsson P.K.I."/>
            <person name="Janitza P."/>
            <person name="Kern R."/>
            <person name="Heyl A."/>
            <person name="Rumpler F."/>
            <person name="Villalobos L.I.A.C."/>
            <person name="Clay J.M."/>
            <person name="Skokan R."/>
            <person name="Toyoda A."/>
            <person name="Suzuki Y."/>
            <person name="Kagoshima H."/>
            <person name="Schijlen E."/>
            <person name="Tajeshwar N."/>
            <person name="Catarino B."/>
            <person name="Hetherington A.J."/>
            <person name="Saltykova A."/>
            <person name="Bonnot C."/>
            <person name="Breuninger H."/>
            <person name="Symeonidi A."/>
            <person name="Radhakrishnan G.V."/>
            <person name="Van Nieuwerburgh F."/>
            <person name="Deforce D."/>
            <person name="Chang C."/>
            <person name="Karol K.G."/>
            <person name="Hedrich R."/>
            <person name="Ulvskov P."/>
            <person name="Glockner G."/>
            <person name="Delwiche C.F."/>
            <person name="Petrasek J."/>
            <person name="Van de Peer Y."/>
            <person name="Friml J."/>
            <person name="Beilby M."/>
            <person name="Dolan L."/>
            <person name="Kohara Y."/>
            <person name="Sugano S."/>
            <person name="Fujiyama A."/>
            <person name="Delaux P.-M."/>
            <person name="Quint M."/>
            <person name="TheiBen G."/>
            <person name="Hagemann M."/>
            <person name="Harholt J."/>
            <person name="Dunand C."/>
            <person name="Zachgo S."/>
            <person name="Langdale J."/>
            <person name="Maumus F."/>
            <person name="Straeten D.V.D."/>
            <person name="Gould S.B."/>
            <person name="Rensing S.A."/>
        </authorList>
    </citation>
    <scope>NUCLEOTIDE SEQUENCE [LARGE SCALE GENOMIC DNA]</scope>
    <source>
        <strain evidence="17 18">S276</strain>
    </source>
</reference>
<evidence type="ECO:0000256" key="6">
    <source>
        <dbReference type="ARBA" id="ARBA00022771"/>
    </source>
</evidence>
<dbReference type="PROSITE" id="PS50089">
    <property type="entry name" value="ZF_RING_2"/>
    <property type="match status" value="2"/>
</dbReference>
<dbReference type="GO" id="GO:0005634">
    <property type="term" value="C:nucleus"/>
    <property type="evidence" value="ECO:0007669"/>
    <property type="project" value="UniProtKB-SubCell"/>
</dbReference>
<comment type="catalytic activity">
    <reaction evidence="1">
        <text>S-ubiquitinyl-[E2 ubiquitin-conjugating enzyme]-L-cysteine + [acceptor protein]-L-lysine = [E2 ubiquitin-conjugating enzyme]-L-cysteine + N(6)-ubiquitinyl-[acceptor protein]-L-lysine.</text>
        <dbReference type="EC" id="2.3.2.27"/>
    </reaction>
</comment>
<evidence type="ECO:0000313" key="18">
    <source>
        <dbReference type="Proteomes" id="UP000265515"/>
    </source>
</evidence>
<dbReference type="STRING" id="69332.A0A388LPK8"/>
<keyword evidence="10 12" id="KW-0539">Nucleus</keyword>
<feature type="compositionally biased region" description="Acidic residues" evidence="13">
    <location>
        <begin position="673"/>
        <end position="711"/>
    </location>
</feature>
<organism evidence="17 18">
    <name type="scientific">Chara braunii</name>
    <name type="common">Braun's stonewort</name>
    <dbReference type="NCBI Taxonomy" id="69332"/>
    <lineage>
        <taxon>Eukaryota</taxon>
        <taxon>Viridiplantae</taxon>
        <taxon>Streptophyta</taxon>
        <taxon>Charophyceae</taxon>
        <taxon>Charales</taxon>
        <taxon>Characeae</taxon>
        <taxon>Chara</taxon>
    </lineage>
</organism>
<evidence type="ECO:0000256" key="12">
    <source>
        <dbReference type="PROSITE-ProRule" id="PRU00358"/>
    </source>
</evidence>
<dbReference type="InterPro" id="IPR017907">
    <property type="entry name" value="Znf_RING_CS"/>
</dbReference>
<evidence type="ECO:0000256" key="5">
    <source>
        <dbReference type="ARBA" id="ARBA00022723"/>
    </source>
</evidence>
<dbReference type="OrthoDB" id="2270193at2759"/>
<accession>A0A388LPK8</accession>
<feature type="region of interest" description="Disordered" evidence="13">
    <location>
        <begin position="1041"/>
        <end position="1068"/>
    </location>
</feature>
<dbReference type="PANTHER" id="PTHR14140:SF27">
    <property type="entry name" value="OS04G0289800 PROTEIN"/>
    <property type="match status" value="1"/>
</dbReference>
<dbReference type="SUPFAM" id="SSF57850">
    <property type="entry name" value="RING/U-box"/>
    <property type="match status" value="2"/>
</dbReference>
<dbReference type="AlphaFoldDB" id="A0A388LPK8"/>
<dbReference type="InterPro" id="IPR003105">
    <property type="entry name" value="SRA_YDG"/>
</dbReference>
<dbReference type="InterPro" id="IPR018957">
    <property type="entry name" value="Znf_C3HC4_RING-type"/>
</dbReference>
<dbReference type="PROSITE" id="PS51015">
    <property type="entry name" value="YDG"/>
    <property type="match status" value="1"/>
</dbReference>
<dbReference type="PANTHER" id="PTHR14140">
    <property type="entry name" value="E3 UBIQUITIN-PROTEIN LIGASE UHRF-RELATED"/>
    <property type="match status" value="1"/>
</dbReference>
<dbReference type="Pfam" id="PF13445">
    <property type="entry name" value="zf-RING_UBOX"/>
    <property type="match status" value="1"/>
</dbReference>
<evidence type="ECO:0000256" key="10">
    <source>
        <dbReference type="ARBA" id="ARBA00023242"/>
    </source>
</evidence>
<protein>
    <recommendedName>
        <fullName evidence="3">RING-type E3 ubiquitin transferase</fullName>
        <ecNumber evidence="3">2.3.2.27</ecNumber>
    </recommendedName>
</protein>
<evidence type="ECO:0000256" key="11">
    <source>
        <dbReference type="PROSITE-ProRule" id="PRU00175"/>
    </source>
</evidence>
<dbReference type="InterPro" id="IPR001965">
    <property type="entry name" value="Znf_PHD"/>
</dbReference>
<keyword evidence="9" id="KW-0238">DNA-binding</keyword>
<dbReference type="UniPathway" id="UPA00143"/>
<dbReference type="Gene3D" id="3.30.40.10">
    <property type="entry name" value="Zinc/RING finger domain, C3HC4 (zinc finger)"/>
    <property type="match status" value="3"/>
</dbReference>
<keyword evidence="8" id="KW-0862">Zinc</keyword>
<keyword evidence="7" id="KW-0833">Ubl conjugation pathway</keyword>
<dbReference type="GO" id="GO:0003677">
    <property type="term" value="F:DNA binding"/>
    <property type="evidence" value="ECO:0007669"/>
    <property type="project" value="UniProtKB-KW"/>
</dbReference>
<dbReference type="InterPro" id="IPR047498">
    <property type="entry name" value="RING-HC_ORTHRUS_rpt1"/>
</dbReference>
<feature type="compositionally biased region" description="Basic and acidic residues" evidence="13">
    <location>
        <begin position="939"/>
        <end position="949"/>
    </location>
</feature>
<dbReference type="InterPro" id="IPR013083">
    <property type="entry name" value="Znf_RING/FYVE/PHD"/>
</dbReference>
<dbReference type="SMART" id="SM00466">
    <property type="entry name" value="SRA"/>
    <property type="match status" value="1"/>
</dbReference>
<feature type="domain" description="RING-type" evidence="15">
    <location>
        <begin position="585"/>
        <end position="643"/>
    </location>
</feature>
<feature type="region of interest" description="Disordered" evidence="13">
    <location>
        <begin position="140"/>
        <end position="207"/>
    </location>
</feature>
<dbReference type="InterPro" id="IPR019787">
    <property type="entry name" value="Znf_PHD-finger"/>
</dbReference>
<dbReference type="InterPro" id="IPR001841">
    <property type="entry name" value="Znf_RING"/>
</dbReference>
<keyword evidence="18" id="KW-1185">Reference proteome</keyword>
<dbReference type="Gene3D" id="2.30.280.10">
    <property type="entry name" value="SRA-YDG"/>
    <property type="match status" value="1"/>
</dbReference>
<sequence length="1068" mass="116745">MPAATVAATVAATAAAAPPPLSPLEVSCELPVGSDGVCMICKSSPPDDQVLLCNTCASPWHMGCLKPPVQEVPTGDWYCPDCMMMPNQGDIAGPPRVVPVGAMMAPAGSDRLLQKILAIQNDRKLTEAEKAKRRQQLMCMRTKTAGGGGGGGGGGGSDEDEEEERSSGDNIDGSSNNVSNAANTSNGHNNNAENNNNKATSSESDKAKGNATLGVFDENLICSFCIKLCDRPVTTPCGHNFCLRCFERWISQGKRTCVKCRASLDKFASNFRINSALVMAIRLAKQAATSVEGRPPPKAYHNIANENRPDKAFTTERAVKSGKANACSGRIFVTVPPDHYGPITAEYDPQRGTGVLVGECWEDRMECRQWGAHLPHVAGISGQSESGAQSVCLSGGYADDEDHGEWFLYTGSGGRDLSGNKRTTSVQSFDQEFTKLNRALLLSCKRGFPLRVVRSHKEKRSAYAPIRGVRYDGIYRVEKCWRKKAEQGTLICRYLFVRCDNEPAPWLSDDHGDRPRPLPPVPELKKAQDIKERKVRPAWDWKEEEQHWGWTIDPPRSRHLNVRSEGMLKRKQLTIQQKLLKEFGCNLCRRVLESPLCTPCGHNFCKACLEGEFKGIEEVRVRGRPGGRTLRAQKLAKPCPMCKSDIAEYMIHPQVNREMEGIIDTLRKNAEKAEEDADKDNEEDGEDESMSEGEGDENDDEEEREEEEEADAGSKRKRQENSSSDLAEGDSFLSKRAKQVDGGGLSTAKAKQIDGGRFAPGKAKQMDGNNHHVVIEVPEDSGEDPSSCNGTPLHCMSLVLADDCNAAHREASEDHMRSWNEMHPQRKAKLQRVLKSGPYQRLLAAYPALDPELLRNMLEDQNGDVKMLELIVHGLVRYERALQNSTFPSSPGWGLRASNGVASASRGAGRGGGGRVEMMESPSPARPALLYEEEEEEAEQHMRDEHAGEGGESPGWGKENLWRGNGVSNGEANGHAAPGQAVENGGDEVVENRGNCVEANGNEGLPLVCFKGESSMNNKKPKNSKKGIELAIVRSPAMRVLPTRQAKRNGLDPGPSKVLVEIDSDSES</sequence>
<dbReference type="InterPro" id="IPR036987">
    <property type="entry name" value="SRA-YDG_sf"/>
</dbReference>
<dbReference type="EC" id="2.3.2.27" evidence="3"/>
<dbReference type="SUPFAM" id="SSF57903">
    <property type="entry name" value="FYVE/PHD zinc finger"/>
    <property type="match status" value="1"/>
</dbReference>
<evidence type="ECO:0000259" key="15">
    <source>
        <dbReference type="PROSITE" id="PS50089"/>
    </source>
</evidence>
<dbReference type="Proteomes" id="UP000265515">
    <property type="component" value="Unassembled WGS sequence"/>
</dbReference>
<evidence type="ECO:0000256" key="9">
    <source>
        <dbReference type="ARBA" id="ARBA00023125"/>
    </source>
</evidence>
<evidence type="ECO:0000256" key="2">
    <source>
        <dbReference type="ARBA" id="ARBA00004906"/>
    </source>
</evidence>
<dbReference type="CDD" id="cd23138">
    <property type="entry name" value="RING-HC_ORTHRUS_rpt1"/>
    <property type="match status" value="1"/>
</dbReference>
<dbReference type="SMART" id="SM00249">
    <property type="entry name" value="PHD"/>
    <property type="match status" value="1"/>
</dbReference>
<dbReference type="InterPro" id="IPR045134">
    <property type="entry name" value="UHRF1/2-like"/>
</dbReference>
<dbReference type="Pfam" id="PF00628">
    <property type="entry name" value="PHD"/>
    <property type="match status" value="1"/>
</dbReference>
<dbReference type="InterPro" id="IPR027370">
    <property type="entry name" value="Znf-RING_euk"/>
</dbReference>
<evidence type="ECO:0000313" key="17">
    <source>
        <dbReference type="EMBL" id="GBG84211.1"/>
    </source>
</evidence>
<evidence type="ECO:0000256" key="4">
    <source>
        <dbReference type="ARBA" id="ARBA00022679"/>
    </source>
</evidence>
<keyword evidence="6 11" id="KW-0863">Zinc-finger</keyword>
<gene>
    <name evidence="17" type="ORF">CBR_g38183</name>
</gene>
<evidence type="ECO:0000256" key="1">
    <source>
        <dbReference type="ARBA" id="ARBA00000900"/>
    </source>
</evidence>
<evidence type="ECO:0000259" key="14">
    <source>
        <dbReference type="PROSITE" id="PS50016"/>
    </source>
</evidence>
<dbReference type="PROSITE" id="PS01359">
    <property type="entry name" value="ZF_PHD_1"/>
    <property type="match status" value="1"/>
</dbReference>
<dbReference type="SMART" id="SM00184">
    <property type="entry name" value="RING"/>
    <property type="match status" value="3"/>
</dbReference>
<feature type="region of interest" description="Disordered" evidence="13">
    <location>
        <begin position="670"/>
        <end position="769"/>
    </location>
</feature>
<feature type="region of interest" description="Disordered" evidence="13">
    <location>
        <begin position="902"/>
        <end position="987"/>
    </location>
</feature>
<dbReference type="GO" id="GO:0016567">
    <property type="term" value="P:protein ubiquitination"/>
    <property type="evidence" value="ECO:0007669"/>
    <property type="project" value="UniProtKB-UniPathway"/>
</dbReference>
<keyword evidence="5" id="KW-0479">Metal-binding</keyword>
<comment type="pathway">
    <text evidence="2">Protein modification; protein ubiquitination.</text>
</comment>
<evidence type="ECO:0000256" key="8">
    <source>
        <dbReference type="ARBA" id="ARBA00022833"/>
    </source>
</evidence>
<dbReference type="PROSITE" id="PS00518">
    <property type="entry name" value="ZF_RING_1"/>
    <property type="match status" value="1"/>
</dbReference>
<feature type="domain" description="YDG" evidence="16">
    <location>
        <begin position="350"/>
        <end position="498"/>
    </location>
</feature>
<evidence type="ECO:0000259" key="16">
    <source>
        <dbReference type="PROSITE" id="PS51015"/>
    </source>
</evidence>
<comment type="caution">
    <text evidence="17">The sequence shown here is derived from an EMBL/GenBank/DDBJ whole genome shotgun (WGS) entry which is preliminary data.</text>
</comment>
<evidence type="ECO:0000256" key="13">
    <source>
        <dbReference type="SAM" id="MobiDB-lite"/>
    </source>
</evidence>
<comment type="subcellular location">
    <subcellularLocation>
        <location evidence="12">Nucleus</location>
    </subcellularLocation>
</comment>
<dbReference type="InterPro" id="IPR019786">
    <property type="entry name" value="Zinc_finger_PHD-type_CS"/>
</dbReference>
<dbReference type="EMBL" id="BFEA01000467">
    <property type="protein sequence ID" value="GBG84211.1"/>
    <property type="molecule type" value="Genomic_DNA"/>
</dbReference>
<dbReference type="SUPFAM" id="SSF88697">
    <property type="entry name" value="PUA domain-like"/>
    <property type="match status" value="1"/>
</dbReference>
<dbReference type="InterPro" id="IPR011011">
    <property type="entry name" value="Znf_FYVE_PHD"/>
</dbReference>
<dbReference type="GO" id="GO:0008270">
    <property type="term" value="F:zinc ion binding"/>
    <property type="evidence" value="ECO:0007669"/>
    <property type="project" value="UniProtKB-KW"/>
</dbReference>
<proteinExistence type="predicted"/>
<dbReference type="GO" id="GO:0044027">
    <property type="term" value="P:negative regulation of gene expression via chromosomal CpG island methylation"/>
    <property type="evidence" value="ECO:0007669"/>
    <property type="project" value="TreeGrafter"/>
</dbReference>
<evidence type="ECO:0000256" key="7">
    <source>
        <dbReference type="ARBA" id="ARBA00022786"/>
    </source>
</evidence>
<name>A0A388LPK8_CHABU</name>
<dbReference type="Pfam" id="PF00097">
    <property type="entry name" value="zf-C3HC4"/>
    <property type="match status" value="1"/>
</dbReference>
<feature type="compositionally biased region" description="Low complexity" evidence="13">
    <location>
        <begin position="168"/>
        <end position="202"/>
    </location>
</feature>
<dbReference type="FunFam" id="2.30.280.10:FF:000002">
    <property type="entry name" value="E3 ubiquitin-protein ligase ORTHRUS 2"/>
    <property type="match status" value="1"/>
</dbReference>